<keyword evidence="2" id="KW-1185">Reference proteome</keyword>
<organism evidence="1 2">
    <name type="scientific">Hyphobacterium vulgare</name>
    <dbReference type="NCBI Taxonomy" id="1736751"/>
    <lineage>
        <taxon>Bacteria</taxon>
        <taxon>Pseudomonadati</taxon>
        <taxon>Pseudomonadota</taxon>
        <taxon>Alphaproteobacteria</taxon>
        <taxon>Maricaulales</taxon>
        <taxon>Maricaulaceae</taxon>
        <taxon>Hyphobacterium</taxon>
    </lineage>
</organism>
<comment type="caution">
    <text evidence="1">The sequence shown here is derived from an EMBL/GenBank/DDBJ whole genome shotgun (WGS) entry which is preliminary data.</text>
</comment>
<dbReference type="PANTHER" id="PTHR21174:SF0">
    <property type="entry name" value="HD PHOSPHOHYDROLASE FAMILY PROTEIN-RELATED"/>
    <property type="match status" value="1"/>
</dbReference>
<dbReference type="SUPFAM" id="SSF109604">
    <property type="entry name" value="HD-domain/PDEase-like"/>
    <property type="match status" value="1"/>
</dbReference>
<dbReference type="PIRSF" id="PIRSF035170">
    <property type="entry name" value="HD_phosphohydro"/>
    <property type="match status" value="1"/>
</dbReference>
<evidence type="ECO:0008006" key="3">
    <source>
        <dbReference type="Google" id="ProtNLM"/>
    </source>
</evidence>
<gene>
    <name evidence="1" type="ORF">ACFOOR_12485</name>
</gene>
<dbReference type="Gene3D" id="1.10.3210.10">
    <property type="entry name" value="Hypothetical protein af1432"/>
    <property type="match status" value="1"/>
</dbReference>
<sequence>MPDAELRAALRRLWGNLVERLGADRSVSDRIGETLVEAYSGPDRHYHGLKHLDFLFGEIDRHADRIDDRDRLELAAWFHDWIYDTQRSDNEERSAETALEMLTKMDVPTKLSGQVAKLIRMTKAHTSEGDGDDDLFLDMDFAILGAPADVYDRYTEQVRTEYGWVPDEYFKAGRVEFLGGVMGRQRIFLTDIYEAEFGAQARENIAREIARLSR</sequence>
<name>A0ABV6ZZU6_9PROT</name>
<dbReference type="InterPro" id="IPR009218">
    <property type="entry name" value="HD_phosphohydro"/>
</dbReference>
<reference evidence="2" key="1">
    <citation type="journal article" date="2019" name="Int. J. Syst. Evol. Microbiol.">
        <title>The Global Catalogue of Microorganisms (GCM) 10K type strain sequencing project: providing services to taxonomists for standard genome sequencing and annotation.</title>
        <authorList>
            <consortium name="The Broad Institute Genomics Platform"/>
            <consortium name="The Broad Institute Genome Sequencing Center for Infectious Disease"/>
            <person name="Wu L."/>
            <person name="Ma J."/>
        </authorList>
    </citation>
    <scope>NUCLEOTIDE SEQUENCE [LARGE SCALE GENOMIC DNA]</scope>
    <source>
        <strain evidence="2">KCTC 52487</strain>
    </source>
</reference>
<dbReference type="RefSeq" id="WP_343162914.1">
    <property type="nucleotide sequence ID" value="NZ_JBHRSV010000028.1"/>
</dbReference>
<dbReference type="EMBL" id="JBHRSV010000028">
    <property type="protein sequence ID" value="MFC2926927.1"/>
    <property type="molecule type" value="Genomic_DNA"/>
</dbReference>
<dbReference type="PANTHER" id="PTHR21174">
    <property type="match status" value="1"/>
</dbReference>
<evidence type="ECO:0000313" key="1">
    <source>
        <dbReference type="EMBL" id="MFC2926927.1"/>
    </source>
</evidence>
<evidence type="ECO:0000313" key="2">
    <source>
        <dbReference type="Proteomes" id="UP001595379"/>
    </source>
</evidence>
<proteinExistence type="predicted"/>
<dbReference type="Proteomes" id="UP001595379">
    <property type="component" value="Unassembled WGS sequence"/>
</dbReference>
<protein>
    <recommendedName>
        <fullName evidence="3">Metal-dependent HD superfamily phosphohydrolase</fullName>
    </recommendedName>
</protein>
<accession>A0ABV6ZZU6</accession>